<proteinExistence type="predicted"/>
<dbReference type="OrthoDB" id="7699598at2759"/>
<keyword evidence="2" id="KW-1185">Reference proteome</keyword>
<gene>
    <name evidence="1" type="ORF">PSYICH_LOCUS8715</name>
</gene>
<protein>
    <submittedName>
        <fullName evidence="1">Uncharacterized protein</fullName>
    </submittedName>
</protein>
<reference evidence="1" key="1">
    <citation type="submission" date="2022-01" db="EMBL/GenBank/DDBJ databases">
        <authorList>
            <person name="King R."/>
        </authorList>
    </citation>
    <scope>NUCLEOTIDE SEQUENCE</scope>
</reference>
<organism evidence="1 2">
    <name type="scientific">Psylliodes chrysocephalus</name>
    <dbReference type="NCBI Taxonomy" id="3402493"/>
    <lineage>
        <taxon>Eukaryota</taxon>
        <taxon>Metazoa</taxon>
        <taxon>Ecdysozoa</taxon>
        <taxon>Arthropoda</taxon>
        <taxon>Hexapoda</taxon>
        <taxon>Insecta</taxon>
        <taxon>Pterygota</taxon>
        <taxon>Neoptera</taxon>
        <taxon>Endopterygota</taxon>
        <taxon>Coleoptera</taxon>
        <taxon>Polyphaga</taxon>
        <taxon>Cucujiformia</taxon>
        <taxon>Chrysomeloidea</taxon>
        <taxon>Chrysomelidae</taxon>
        <taxon>Galerucinae</taxon>
        <taxon>Alticini</taxon>
        <taxon>Psylliodes</taxon>
    </lineage>
</organism>
<evidence type="ECO:0000313" key="1">
    <source>
        <dbReference type="EMBL" id="CAH1108553.1"/>
    </source>
</evidence>
<name>A0A9P0CYG7_9CUCU</name>
<dbReference type="Proteomes" id="UP001153636">
    <property type="component" value="Chromosome 3"/>
</dbReference>
<sequence length="232" mass="26146">MNVCKICFQEVGRGKVQPCGSASVARDNCQKLMVNNVPYKQQKQVASDNINWKIESTGANSRTNVDLELSTLGSKSRITINPASSSQLLLLINGQQTVTSSHPCPFCFFSLKTLRNCQQLDDKQHNSDWDEQDSDAEIDNSDQFLRLKTYGNLKRDYSRFLSAGNTKKFAEEYHSTINAPLLSENDDRLVIEKCVITELFLERISVSAWKREGTRLGTKSPSDFQKLPWGSV</sequence>
<dbReference type="EMBL" id="OV651815">
    <property type="protein sequence ID" value="CAH1108553.1"/>
    <property type="molecule type" value="Genomic_DNA"/>
</dbReference>
<evidence type="ECO:0000313" key="2">
    <source>
        <dbReference type="Proteomes" id="UP001153636"/>
    </source>
</evidence>
<dbReference type="AlphaFoldDB" id="A0A9P0CYG7"/>
<accession>A0A9P0CYG7</accession>